<dbReference type="InterPro" id="IPR001584">
    <property type="entry name" value="Integrase_cat-core"/>
</dbReference>
<accession>A0AAD8ZWC5</accession>
<evidence type="ECO:0000259" key="2">
    <source>
        <dbReference type="PROSITE" id="PS50013"/>
    </source>
</evidence>
<dbReference type="PROSITE" id="PS50994">
    <property type="entry name" value="INTEGRASE"/>
    <property type="match status" value="1"/>
</dbReference>
<dbReference type="Proteomes" id="UP001239994">
    <property type="component" value="Unassembled WGS sequence"/>
</dbReference>
<sequence length="338" mass="37713">MKPDVQALMNSCHICAQCKDPRTRPAGLLHPLAVPSHPWSHLSLDFITGLPPTRGNTVILVVVDKFSKTGHFVALPNMPSAKETAKLLLTQVVRTRGLPSDIVSDRGPQFTSRFCGAFCRLLGAVASLSSGFHPQSNGQTERVNQDLERTLQCLASSCPSSWSEHQSWVEFTHNTLWHSSLGMSPFQCQYSYAPLMFANQEADIAPTYQLGQQVWLLAKDLPLHGYTRKLAPRYIGPFKVLRHINPVSYRLALPPSLPVHPTFHMSRLRPMLCSVGPSDPLGPHMVDRAPAYMVKRLLDVQQVHGGVQYLLDWEGYGPEEWSCIPSHHILDSDLIRAF</sequence>
<dbReference type="EMBL" id="JAROKS010000001">
    <property type="protein sequence ID" value="KAK1806376.1"/>
    <property type="molecule type" value="Genomic_DNA"/>
</dbReference>
<dbReference type="GO" id="GO:0003676">
    <property type="term" value="F:nucleic acid binding"/>
    <property type="evidence" value="ECO:0007669"/>
    <property type="project" value="InterPro"/>
</dbReference>
<dbReference type="InterPro" id="IPR012337">
    <property type="entry name" value="RNaseH-like_sf"/>
</dbReference>
<comment type="subcellular location">
    <subcellularLocation>
        <location evidence="1">Nucleus</location>
    </subcellularLocation>
</comment>
<reference evidence="4" key="1">
    <citation type="submission" date="2023-03" db="EMBL/GenBank/DDBJ databases">
        <title>Electrophorus voltai genome.</title>
        <authorList>
            <person name="Bian C."/>
        </authorList>
    </citation>
    <scope>NUCLEOTIDE SEQUENCE</scope>
    <source>
        <strain evidence="4">CB-2022</strain>
        <tissue evidence="4">Muscle</tissue>
    </source>
</reference>
<dbReference type="SUPFAM" id="SSF53098">
    <property type="entry name" value="Ribonuclease H-like"/>
    <property type="match status" value="1"/>
</dbReference>
<dbReference type="InterPro" id="IPR016197">
    <property type="entry name" value="Chromo-like_dom_sf"/>
</dbReference>
<dbReference type="GO" id="GO:0015074">
    <property type="term" value="P:DNA integration"/>
    <property type="evidence" value="ECO:0007669"/>
    <property type="project" value="InterPro"/>
</dbReference>
<feature type="non-terminal residue" evidence="4">
    <location>
        <position position="338"/>
    </location>
</feature>
<protein>
    <recommendedName>
        <fullName evidence="6">Integrase catalytic domain-containing protein</fullName>
    </recommendedName>
</protein>
<dbReference type="InterPro" id="IPR000953">
    <property type="entry name" value="Chromo/chromo_shadow_dom"/>
</dbReference>
<dbReference type="InterPro" id="IPR036397">
    <property type="entry name" value="RNaseH_sf"/>
</dbReference>
<gene>
    <name evidence="4" type="ORF">P4O66_004899</name>
</gene>
<feature type="domain" description="Integrase catalytic" evidence="3">
    <location>
        <begin position="34"/>
        <end position="193"/>
    </location>
</feature>
<dbReference type="Gene3D" id="2.40.50.40">
    <property type="match status" value="1"/>
</dbReference>
<dbReference type="InterPro" id="IPR050951">
    <property type="entry name" value="Retrovirus_Pol_polyprotein"/>
</dbReference>
<comment type="caution">
    <text evidence="4">The sequence shown here is derived from an EMBL/GenBank/DDBJ whole genome shotgun (WGS) entry which is preliminary data.</text>
</comment>
<dbReference type="Pfam" id="PF00665">
    <property type="entry name" value="rve"/>
    <property type="match status" value="1"/>
</dbReference>
<dbReference type="PROSITE" id="PS50013">
    <property type="entry name" value="CHROMO_2"/>
    <property type="match status" value="1"/>
</dbReference>
<evidence type="ECO:0000259" key="3">
    <source>
        <dbReference type="PROSITE" id="PS50994"/>
    </source>
</evidence>
<evidence type="ECO:0000256" key="1">
    <source>
        <dbReference type="ARBA" id="ARBA00004123"/>
    </source>
</evidence>
<dbReference type="SUPFAM" id="SSF54160">
    <property type="entry name" value="Chromo domain-like"/>
    <property type="match status" value="1"/>
</dbReference>
<dbReference type="InterPro" id="IPR056924">
    <property type="entry name" value="SH3_Tf2-1"/>
</dbReference>
<dbReference type="Gene3D" id="3.30.420.10">
    <property type="entry name" value="Ribonuclease H-like superfamily/Ribonuclease H"/>
    <property type="match status" value="1"/>
</dbReference>
<dbReference type="GO" id="GO:0005634">
    <property type="term" value="C:nucleus"/>
    <property type="evidence" value="ECO:0007669"/>
    <property type="project" value="UniProtKB-SubCell"/>
</dbReference>
<evidence type="ECO:0000313" key="4">
    <source>
        <dbReference type="EMBL" id="KAK1806376.1"/>
    </source>
</evidence>
<dbReference type="FunFam" id="3.30.420.10:FF:000032">
    <property type="entry name" value="Retrovirus-related Pol polyprotein from transposon 297-like Protein"/>
    <property type="match status" value="1"/>
</dbReference>
<dbReference type="PANTHER" id="PTHR37984">
    <property type="entry name" value="PROTEIN CBG26694"/>
    <property type="match status" value="1"/>
</dbReference>
<evidence type="ECO:0008006" key="6">
    <source>
        <dbReference type="Google" id="ProtNLM"/>
    </source>
</evidence>
<dbReference type="AlphaFoldDB" id="A0AAD8ZWC5"/>
<organism evidence="4 5">
    <name type="scientific">Electrophorus voltai</name>
    <dbReference type="NCBI Taxonomy" id="2609070"/>
    <lineage>
        <taxon>Eukaryota</taxon>
        <taxon>Metazoa</taxon>
        <taxon>Chordata</taxon>
        <taxon>Craniata</taxon>
        <taxon>Vertebrata</taxon>
        <taxon>Euteleostomi</taxon>
        <taxon>Actinopterygii</taxon>
        <taxon>Neopterygii</taxon>
        <taxon>Teleostei</taxon>
        <taxon>Ostariophysi</taxon>
        <taxon>Gymnotiformes</taxon>
        <taxon>Gymnotoidei</taxon>
        <taxon>Gymnotidae</taxon>
        <taxon>Electrophorus</taxon>
    </lineage>
</organism>
<name>A0AAD8ZWC5_9TELE</name>
<keyword evidence="5" id="KW-1185">Reference proteome</keyword>
<evidence type="ECO:0000313" key="5">
    <source>
        <dbReference type="Proteomes" id="UP001239994"/>
    </source>
</evidence>
<dbReference type="PANTHER" id="PTHR37984:SF15">
    <property type="entry name" value="INTEGRASE CATALYTIC DOMAIN-CONTAINING PROTEIN"/>
    <property type="match status" value="1"/>
</dbReference>
<dbReference type="Pfam" id="PF24626">
    <property type="entry name" value="SH3_Tf2-1"/>
    <property type="match status" value="1"/>
</dbReference>
<proteinExistence type="predicted"/>
<feature type="domain" description="Chromo" evidence="2">
    <location>
        <begin position="292"/>
        <end position="338"/>
    </location>
</feature>